<dbReference type="PANTHER" id="PTHR38439:SF3">
    <property type="entry name" value="COPPER-RESISTANT CUPROPROTEIN COPI"/>
    <property type="match status" value="1"/>
</dbReference>
<dbReference type="EMBL" id="NPMS01000003">
    <property type="protein sequence ID" value="OZU89110.1"/>
    <property type="molecule type" value="Genomic_DNA"/>
</dbReference>
<keyword evidence="8" id="KW-1185">Reference proteome</keyword>
<dbReference type="GO" id="GO:0005507">
    <property type="term" value="F:copper ion binding"/>
    <property type="evidence" value="ECO:0007669"/>
    <property type="project" value="InterPro"/>
</dbReference>
<keyword evidence="5" id="KW-0812">Transmembrane</keyword>
<feature type="domain" description="Blue (type 1) copper" evidence="6">
    <location>
        <begin position="195"/>
        <end position="296"/>
    </location>
</feature>
<keyword evidence="2" id="KW-0479">Metal-binding</keyword>
<dbReference type="Gene3D" id="2.60.40.420">
    <property type="entry name" value="Cupredoxins - blue copper proteins"/>
    <property type="match status" value="1"/>
</dbReference>
<feature type="transmembrane region" description="Helical" evidence="5">
    <location>
        <begin position="64"/>
        <end position="86"/>
    </location>
</feature>
<evidence type="ECO:0000313" key="7">
    <source>
        <dbReference type="EMBL" id="OZU89110.1"/>
    </source>
</evidence>
<dbReference type="PANTHER" id="PTHR38439">
    <property type="entry name" value="AURACYANIN-B"/>
    <property type="match status" value="1"/>
</dbReference>
<comment type="caution">
    <text evidence="7">The sequence shown here is derived from an EMBL/GenBank/DDBJ whole genome shotgun (WGS) entry which is preliminary data.</text>
</comment>
<evidence type="ECO:0000259" key="6">
    <source>
        <dbReference type="Pfam" id="PF00127"/>
    </source>
</evidence>
<feature type="transmembrane region" description="Helical" evidence="5">
    <location>
        <begin position="6"/>
        <end position="25"/>
    </location>
</feature>
<dbReference type="SUPFAM" id="SSF49503">
    <property type="entry name" value="Cupredoxins"/>
    <property type="match status" value="1"/>
</dbReference>
<dbReference type="InterPro" id="IPR008972">
    <property type="entry name" value="Cupredoxin"/>
</dbReference>
<dbReference type="PROSITE" id="PS00079">
    <property type="entry name" value="MULTICOPPER_OXIDASE1"/>
    <property type="match status" value="1"/>
</dbReference>
<protein>
    <recommendedName>
        <fullName evidence="6">Blue (type 1) copper domain-containing protein</fullName>
    </recommendedName>
</protein>
<proteinExistence type="predicted"/>
<dbReference type="AlphaFoldDB" id="A0A265NAP6"/>
<dbReference type="Pfam" id="PF00127">
    <property type="entry name" value="Copper-bind"/>
    <property type="match status" value="1"/>
</dbReference>
<keyword evidence="5" id="KW-0472">Membrane</keyword>
<evidence type="ECO:0000256" key="1">
    <source>
        <dbReference type="ARBA" id="ARBA00022448"/>
    </source>
</evidence>
<keyword evidence="4" id="KW-0186">Copper</keyword>
<dbReference type="Proteomes" id="UP000216498">
    <property type="component" value="Unassembled WGS sequence"/>
</dbReference>
<organism evidence="7 8">
    <name type="scientific">Virgibacillus indicus</name>
    <dbReference type="NCBI Taxonomy" id="2024554"/>
    <lineage>
        <taxon>Bacteria</taxon>
        <taxon>Bacillati</taxon>
        <taxon>Bacillota</taxon>
        <taxon>Bacilli</taxon>
        <taxon>Bacillales</taxon>
        <taxon>Bacillaceae</taxon>
        <taxon>Virgibacillus</taxon>
    </lineage>
</organism>
<gene>
    <name evidence="7" type="ORF">CIL03_08860</name>
</gene>
<feature type="transmembrane region" description="Helical" evidence="5">
    <location>
        <begin position="148"/>
        <end position="166"/>
    </location>
</feature>
<reference evidence="7 8" key="1">
    <citation type="submission" date="2017-08" db="EMBL/GenBank/DDBJ databases">
        <title>Virgibacillus indicus sp. nov. and Virgibacillus profoundi sp. nov, two moderately halophilic bacteria isolated from marine sediment by using the Microfluidic Streak Plate.</title>
        <authorList>
            <person name="Xu B."/>
            <person name="Hu B."/>
            <person name="Wang J."/>
            <person name="Zhu Y."/>
            <person name="Huang L."/>
            <person name="Du W."/>
            <person name="Huang Y."/>
        </authorList>
    </citation>
    <scope>NUCLEOTIDE SEQUENCE [LARGE SCALE GENOMIC DNA]</scope>
    <source>
        <strain evidence="7 8">IO3-P2-C2</strain>
    </source>
</reference>
<evidence type="ECO:0000256" key="2">
    <source>
        <dbReference type="ARBA" id="ARBA00022723"/>
    </source>
</evidence>
<evidence type="ECO:0000256" key="5">
    <source>
        <dbReference type="SAM" id="Phobius"/>
    </source>
</evidence>
<feature type="transmembrane region" description="Helical" evidence="5">
    <location>
        <begin position="93"/>
        <end position="112"/>
    </location>
</feature>
<dbReference type="InterPro" id="IPR028871">
    <property type="entry name" value="BlueCu_1_BS"/>
</dbReference>
<dbReference type="InterPro" id="IPR000923">
    <property type="entry name" value="BlueCu_1"/>
</dbReference>
<keyword evidence="5" id="KW-1133">Transmembrane helix</keyword>
<keyword evidence="1" id="KW-0813">Transport</keyword>
<dbReference type="InterPro" id="IPR033138">
    <property type="entry name" value="Cu_oxidase_CS"/>
</dbReference>
<dbReference type="InterPro" id="IPR050845">
    <property type="entry name" value="Cu-binding_ET"/>
</dbReference>
<evidence type="ECO:0000313" key="8">
    <source>
        <dbReference type="Proteomes" id="UP000216498"/>
    </source>
</evidence>
<keyword evidence="3" id="KW-0249">Electron transport</keyword>
<accession>A0A265NAP6</accession>
<evidence type="ECO:0000256" key="4">
    <source>
        <dbReference type="ARBA" id="ARBA00023008"/>
    </source>
</evidence>
<dbReference type="GO" id="GO:0009055">
    <property type="term" value="F:electron transfer activity"/>
    <property type="evidence" value="ECO:0007669"/>
    <property type="project" value="InterPro"/>
</dbReference>
<name>A0A265NAP6_9BACI</name>
<sequence length="297" mass="32431">MGATLYLVFLITLLFSVIIVVKTAYNRTKIPCMTGMMIAMTLGMSVGLLLGVIFGILFTDDFFIATLLGMVTGMAVGFLAGVPVSIMAVLDGLLSGFMGGMMGAMLGAMIAVEYHETIVKIMFFLFLAMVLILIYMMQNEINGKKKSIYQNPLVPVALFGFLFFIFNQTGPLFLSSESAEHNHSKHNSKDNGLLIKANEYDFLPSDINIQVGETITMSIENTGTVEHDLEIIDFAPEGVQRKTSHNHGLSANTIHLHAEPGKKETISFTPVEKGIYKFVCTIPGHKESGMIGTLKVS</sequence>
<evidence type="ECO:0000256" key="3">
    <source>
        <dbReference type="ARBA" id="ARBA00022982"/>
    </source>
</evidence>
<feature type="transmembrane region" description="Helical" evidence="5">
    <location>
        <begin position="37"/>
        <end position="58"/>
    </location>
</feature>
<dbReference type="PROSITE" id="PS00196">
    <property type="entry name" value="COPPER_BLUE"/>
    <property type="match status" value="1"/>
</dbReference>
<dbReference type="OrthoDB" id="9816061at2"/>
<dbReference type="RefSeq" id="WP_094885481.1">
    <property type="nucleotide sequence ID" value="NZ_NPMS01000003.1"/>
</dbReference>
<feature type="transmembrane region" description="Helical" evidence="5">
    <location>
        <begin position="118"/>
        <end position="136"/>
    </location>
</feature>